<dbReference type="GO" id="GO:0061630">
    <property type="term" value="F:ubiquitin protein ligase activity"/>
    <property type="evidence" value="ECO:0007669"/>
    <property type="project" value="TreeGrafter"/>
</dbReference>
<dbReference type="Gene3D" id="3.30.40.10">
    <property type="entry name" value="Zinc/RING finger domain, C3HC4 (zinc finger)"/>
    <property type="match status" value="1"/>
</dbReference>
<keyword evidence="3" id="KW-0862">Zinc</keyword>
<dbReference type="GeneID" id="85305097"/>
<dbReference type="RefSeq" id="XP_060282358.1">
    <property type="nucleotide sequence ID" value="XM_060421910.1"/>
</dbReference>
<feature type="compositionally biased region" description="Low complexity" evidence="5">
    <location>
        <begin position="35"/>
        <end position="47"/>
    </location>
</feature>
<gene>
    <name evidence="7" type="ORF">QBC33DRAFT_109605</name>
</gene>
<dbReference type="GO" id="GO:0012505">
    <property type="term" value="C:endomembrane system"/>
    <property type="evidence" value="ECO:0007669"/>
    <property type="project" value="TreeGrafter"/>
</dbReference>
<keyword evidence="8" id="KW-1185">Reference proteome</keyword>
<dbReference type="Pfam" id="PF13639">
    <property type="entry name" value="zf-RING_2"/>
    <property type="match status" value="1"/>
</dbReference>
<organism evidence="7 8">
    <name type="scientific">Phialemonium atrogriseum</name>
    <dbReference type="NCBI Taxonomy" id="1093897"/>
    <lineage>
        <taxon>Eukaryota</taxon>
        <taxon>Fungi</taxon>
        <taxon>Dikarya</taxon>
        <taxon>Ascomycota</taxon>
        <taxon>Pezizomycotina</taxon>
        <taxon>Sordariomycetes</taxon>
        <taxon>Sordariomycetidae</taxon>
        <taxon>Cephalothecales</taxon>
        <taxon>Cephalothecaceae</taxon>
        <taxon>Phialemonium</taxon>
    </lineage>
</organism>
<protein>
    <recommendedName>
        <fullName evidence="6">RING-type domain-containing protein</fullName>
    </recommendedName>
</protein>
<dbReference type="GO" id="GO:0008270">
    <property type="term" value="F:zinc ion binding"/>
    <property type="evidence" value="ECO:0007669"/>
    <property type="project" value="UniProtKB-KW"/>
</dbReference>
<dbReference type="AlphaFoldDB" id="A0AAJ0BX77"/>
<dbReference type="SMART" id="SM00184">
    <property type="entry name" value="RING"/>
    <property type="match status" value="1"/>
</dbReference>
<dbReference type="Proteomes" id="UP001244011">
    <property type="component" value="Unassembled WGS sequence"/>
</dbReference>
<dbReference type="GO" id="GO:0043161">
    <property type="term" value="P:proteasome-mediated ubiquitin-dependent protein catabolic process"/>
    <property type="evidence" value="ECO:0007669"/>
    <property type="project" value="TreeGrafter"/>
</dbReference>
<dbReference type="PANTHER" id="PTHR22763:SF183">
    <property type="entry name" value="RING-TYPE DOMAIN-CONTAINING PROTEIN"/>
    <property type="match status" value="1"/>
</dbReference>
<evidence type="ECO:0000256" key="4">
    <source>
        <dbReference type="PROSITE-ProRule" id="PRU00175"/>
    </source>
</evidence>
<proteinExistence type="predicted"/>
<evidence type="ECO:0000259" key="6">
    <source>
        <dbReference type="PROSITE" id="PS50089"/>
    </source>
</evidence>
<comment type="caution">
    <text evidence="7">The sequence shown here is derived from an EMBL/GenBank/DDBJ whole genome shotgun (WGS) entry which is preliminary data.</text>
</comment>
<dbReference type="InterPro" id="IPR050731">
    <property type="entry name" value="HRD1_E3_ubiq-ligases"/>
</dbReference>
<feature type="domain" description="RING-type" evidence="6">
    <location>
        <begin position="100"/>
        <end position="151"/>
    </location>
</feature>
<feature type="region of interest" description="Disordered" evidence="5">
    <location>
        <begin position="1"/>
        <end position="115"/>
    </location>
</feature>
<name>A0AAJ0BX77_9PEZI</name>
<evidence type="ECO:0000313" key="7">
    <source>
        <dbReference type="EMBL" id="KAK1766145.1"/>
    </source>
</evidence>
<dbReference type="PROSITE" id="PS50089">
    <property type="entry name" value="ZF_RING_2"/>
    <property type="match status" value="1"/>
</dbReference>
<dbReference type="InterPro" id="IPR013083">
    <property type="entry name" value="Znf_RING/FYVE/PHD"/>
</dbReference>
<feature type="region of interest" description="Disordered" evidence="5">
    <location>
        <begin position="171"/>
        <end position="200"/>
    </location>
</feature>
<feature type="compositionally biased region" description="Basic residues" evidence="5">
    <location>
        <begin position="177"/>
        <end position="191"/>
    </location>
</feature>
<keyword evidence="1" id="KW-0479">Metal-binding</keyword>
<feature type="compositionally biased region" description="Pro residues" evidence="5">
    <location>
        <begin position="86"/>
        <end position="100"/>
    </location>
</feature>
<evidence type="ECO:0000256" key="3">
    <source>
        <dbReference type="ARBA" id="ARBA00022833"/>
    </source>
</evidence>
<dbReference type="EMBL" id="MU839012">
    <property type="protein sequence ID" value="KAK1766145.1"/>
    <property type="molecule type" value="Genomic_DNA"/>
</dbReference>
<evidence type="ECO:0000313" key="8">
    <source>
        <dbReference type="Proteomes" id="UP001244011"/>
    </source>
</evidence>
<dbReference type="SUPFAM" id="SSF57850">
    <property type="entry name" value="RING/U-box"/>
    <property type="match status" value="1"/>
</dbReference>
<feature type="compositionally biased region" description="Polar residues" evidence="5">
    <location>
        <begin position="48"/>
        <end position="63"/>
    </location>
</feature>
<dbReference type="InterPro" id="IPR001841">
    <property type="entry name" value="Znf_RING"/>
</dbReference>
<sequence>MSTSSPFPNSHNHRVFFLTKGPQPRPAAMNAAGPARRQASRRTSASRKPTTSASADDNSNNEKPISGRHQHQHQQQEQHNVTAAPPTAPPRPPQAQPQPCPICQEPVGRPTPEGVTEAWSRLPCGHRFGSVCIKRWLGLVADERPACPVCRRTATHLCGHPAVPVVIVGGSGDAKPPLRRGGARAGGKKKNKGFDGGGRGGAAAVQEVGAGAGTGTGTGTGVKEVDVAETVCGYCRSSARVARRRRWGRRRTWPFKLVLGCLYLIRHGRRWRRPGESDYMPPVVLVGMRERDPEWEEWWKEQEPWGV</sequence>
<accession>A0AAJ0BX77</accession>
<evidence type="ECO:0000256" key="1">
    <source>
        <dbReference type="ARBA" id="ARBA00022723"/>
    </source>
</evidence>
<reference evidence="7" key="1">
    <citation type="submission" date="2023-06" db="EMBL/GenBank/DDBJ databases">
        <title>Genome-scale phylogeny and comparative genomics of the fungal order Sordariales.</title>
        <authorList>
            <consortium name="Lawrence Berkeley National Laboratory"/>
            <person name="Hensen N."/>
            <person name="Bonometti L."/>
            <person name="Westerberg I."/>
            <person name="Brannstrom I.O."/>
            <person name="Guillou S."/>
            <person name="Cros-Aarteil S."/>
            <person name="Calhoun S."/>
            <person name="Haridas S."/>
            <person name="Kuo A."/>
            <person name="Mondo S."/>
            <person name="Pangilinan J."/>
            <person name="Riley R."/>
            <person name="Labutti K."/>
            <person name="Andreopoulos B."/>
            <person name="Lipzen A."/>
            <person name="Chen C."/>
            <person name="Yanf M."/>
            <person name="Daum C."/>
            <person name="Ng V."/>
            <person name="Clum A."/>
            <person name="Steindorff A."/>
            <person name="Ohm R."/>
            <person name="Martin F."/>
            <person name="Silar P."/>
            <person name="Natvig D."/>
            <person name="Lalanne C."/>
            <person name="Gautier V."/>
            <person name="Ament-Velasquez S.L."/>
            <person name="Kruys A."/>
            <person name="Hutchinson M.I."/>
            <person name="Powell A.J."/>
            <person name="Barry K."/>
            <person name="Miller A.N."/>
            <person name="Grigoriev I.V."/>
            <person name="Debuchy R."/>
            <person name="Gladieux P."/>
            <person name="Thoren M.H."/>
            <person name="Johannesson H."/>
        </authorList>
    </citation>
    <scope>NUCLEOTIDE SEQUENCE</scope>
    <source>
        <strain evidence="7">8032-3</strain>
    </source>
</reference>
<feature type="compositionally biased region" description="Polar residues" evidence="5">
    <location>
        <begin position="1"/>
        <end position="10"/>
    </location>
</feature>
<dbReference type="PANTHER" id="PTHR22763">
    <property type="entry name" value="RING ZINC FINGER PROTEIN"/>
    <property type="match status" value="1"/>
</dbReference>
<evidence type="ECO:0000256" key="2">
    <source>
        <dbReference type="ARBA" id="ARBA00022771"/>
    </source>
</evidence>
<feature type="compositionally biased region" description="Low complexity" evidence="5">
    <location>
        <begin position="73"/>
        <end position="85"/>
    </location>
</feature>
<evidence type="ECO:0000256" key="5">
    <source>
        <dbReference type="SAM" id="MobiDB-lite"/>
    </source>
</evidence>
<keyword evidence="2 4" id="KW-0863">Zinc-finger</keyword>